<evidence type="ECO:0000313" key="3">
    <source>
        <dbReference type="Proteomes" id="UP000246569"/>
    </source>
</evidence>
<reference evidence="2 3" key="1">
    <citation type="submission" date="2018-05" db="EMBL/GenBank/DDBJ databases">
        <title>Genomic Encyclopedia of Type Strains, Phase IV (KMG-IV): sequencing the most valuable type-strain genomes for metagenomic binning, comparative biology and taxonomic classification.</title>
        <authorList>
            <person name="Goeker M."/>
        </authorList>
    </citation>
    <scope>NUCLEOTIDE SEQUENCE [LARGE SCALE GENOMIC DNA]</scope>
    <source>
        <strain evidence="2 3">DSM 23606</strain>
    </source>
</reference>
<dbReference type="RefSeq" id="WP_110018876.1">
    <property type="nucleotide sequence ID" value="NZ_QGTJ01000006.1"/>
</dbReference>
<dbReference type="Proteomes" id="UP000246569">
    <property type="component" value="Unassembled WGS sequence"/>
</dbReference>
<dbReference type="AlphaFoldDB" id="A0A317MU78"/>
<organism evidence="2 3">
    <name type="scientific">Plasticicumulans acidivorans</name>
    <dbReference type="NCBI Taxonomy" id="886464"/>
    <lineage>
        <taxon>Bacteria</taxon>
        <taxon>Pseudomonadati</taxon>
        <taxon>Pseudomonadota</taxon>
        <taxon>Gammaproteobacteria</taxon>
        <taxon>Candidatus Competibacteraceae</taxon>
        <taxon>Plasticicumulans</taxon>
    </lineage>
</organism>
<gene>
    <name evidence="2" type="ORF">C7443_106218</name>
</gene>
<name>A0A317MU78_9GAMM</name>
<evidence type="ECO:0000256" key="1">
    <source>
        <dbReference type="SAM" id="MobiDB-lite"/>
    </source>
</evidence>
<feature type="region of interest" description="Disordered" evidence="1">
    <location>
        <begin position="41"/>
        <end position="64"/>
    </location>
</feature>
<feature type="region of interest" description="Disordered" evidence="1">
    <location>
        <begin position="246"/>
        <end position="282"/>
    </location>
</feature>
<protein>
    <submittedName>
        <fullName evidence="2">Uncharacterized protein</fullName>
    </submittedName>
</protein>
<comment type="caution">
    <text evidence="2">The sequence shown here is derived from an EMBL/GenBank/DDBJ whole genome shotgun (WGS) entry which is preliminary data.</text>
</comment>
<keyword evidence="3" id="KW-1185">Reference proteome</keyword>
<evidence type="ECO:0000313" key="2">
    <source>
        <dbReference type="EMBL" id="PWV61204.1"/>
    </source>
</evidence>
<proteinExistence type="predicted"/>
<dbReference type="EMBL" id="QGTJ01000006">
    <property type="protein sequence ID" value="PWV61204.1"/>
    <property type="molecule type" value="Genomic_DNA"/>
</dbReference>
<feature type="compositionally biased region" description="Low complexity" evidence="1">
    <location>
        <begin position="259"/>
        <end position="270"/>
    </location>
</feature>
<feature type="compositionally biased region" description="Pro residues" evidence="1">
    <location>
        <begin position="199"/>
        <end position="215"/>
    </location>
</feature>
<accession>A0A317MU78</accession>
<feature type="region of interest" description="Disordered" evidence="1">
    <location>
        <begin position="195"/>
        <end position="222"/>
    </location>
</feature>
<sequence>MSYFEQLAERSGLLPASATGAAEWTAATPAAAAGDLQEISLETPAAPAPAPGLSHVAPSTVPAASAPQTAPLTAAAPAQQVTVLSTVEKNSCEAAPRTPAPAVAAPLETPAASSDERAPSPAFAPLANPIEATAAMATPAVQPPSAAEPVQPVLRQVLAWIAADPAPAAAATPAASEPAAPQRESAIIIEADTPDAVEPSPPAAAEPRAPSPVPSSPARTGAPPAVIEERVELHIGTISVRIEAPAPAPAPAAVRREAAPVQAAAPRPAASTPRLRRHFLRP</sequence>